<evidence type="ECO:0000313" key="3">
    <source>
        <dbReference type="Proteomes" id="UP000006591"/>
    </source>
</evidence>
<feature type="compositionally biased region" description="Basic and acidic residues" evidence="1">
    <location>
        <begin position="1"/>
        <end position="12"/>
    </location>
</feature>
<proteinExistence type="predicted"/>
<reference evidence="2" key="2">
    <citation type="submission" date="2018-04" db="EMBL/GenBank/DDBJ databases">
        <title>OnivRS2 (Oryza nivara Reference Sequence Version 2).</title>
        <authorList>
            <person name="Zhang J."/>
            <person name="Kudrna D."/>
            <person name="Lee S."/>
            <person name="Talag J."/>
            <person name="Rajasekar S."/>
            <person name="Welchert J."/>
            <person name="Hsing Y.-I."/>
            <person name="Wing R.A."/>
        </authorList>
    </citation>
    <scope>NUCLEOTIDE SEQUENCE [LARGE SCALE GENOMIC DNA]</scope>
</reference>
<dbReference type="HOGENOM" id="CLU_1374163_0_0_1"/>
<feature type="region of interest" description="Disordered" evidence="1">
    <location>
        <begin position="138"/>
        <end position="179"/>
    </location>
</feature>
<feature type="compositionally biased region" description="Basic and acidic residues" evidence="1">
    <location>
        <begin position="168"/>
        <end position="179"/>
    </location>
</feature>
<sequence length="199" mass="22295">METRVWRLRDENNSGCGGGDLSKTSAAKKSPQVILLREPLTSPISNLIRCVGVARMRPSTTTTSSFSNLPARHCSGDVLIHHRPRISLAARRAEREKRRQVDVGLYEGILKVKGRANLDIDVEDELLLRRRRDIEKVKTSSAAATATTRGTRRSYSGGPAKVKRNGKREREARAGGGRRMEREDNMWVPHFFFGVCVND</sequence>
<dbReference type="AlphaFoldDB" id="A0A0E0FUK9"/>
<evidence type="ECO:0000256" key="1">
    <source>
        <dbReference type="SAM" id="MobiDB-lite"/>
    </source>
</evidence>
<name>A0A0E0FUK9_ORYNI</name>
<feature type="region of interest" description="Disordered" evidence="1">
    <location>
        <begin position="1"/>
        <end position="25"/>
    </location>
</feature>
<dbReference type="Proteomes" id="UP000006591">
    <property type="component" value="Chromosome 1"/>
</dbReference>
<dbReference type="EnsemblPlants" id="ONIVA01G39150.1">
    <property type="protein sequence ID" value="ONIVA01G39150.1"/>
    <property type="gene ID" value="ONIVA01G39150"/>
</dbReference>
<organism evidence="2">
    <name type="scientific">Oryza nivara</name>
    <name type="common">Indian wild rice</name>
    <name type="synonym">Oryza sativa f. spontanea</name>
    <dbReference type="NCBI Taxonomy" id="4536"/>
    <lineage>
        <taxon>Eukaryota</taxon>
        <taxon>Viridiplantae</taxon>
        <taxon>Streptophyta</taxon>
        <taxon>Embryophyta</taxon>
        <taxon>Tracheophyta</taxon>
        <taxon>Spermatophyta</taxon>
        <taxon>Magnoliopsida</taxon>
        <taxon>Liliopsida</taxon>
        <taxon>Poales</taxon>
        <taxon>Poaceae</taxon>
        <taxon>BOP clade</taxon>
        <taxon>Oryzoideae</taxon>
        <taxon>Oryzeae</taxon>
        <taxon>Oryzinae</taxon>
        <taxon>Oryza</taxon>
    </lineage>
</organism>
<dbReference type="Gramene" id="ONIVA01G39150.1">
    <property type="protein sequence ID" value="ONIVA01G39150.1"/>
    <property type="gene ID" value="ONIVA01G39150"/>
</dbReference>
<keyword evidence="3" id="KW-1185">Reference proteome</keyword>
<accession>A0A0E0FUK9</accession>
<evidence type="ECO:0000313" key="2">
    <source>
        <dbReference type="EnsemblPlants" id="ONIVA01G39150.1"/>
    </source>
</evidence>
<feature type="compositionally biased region" description="Low complexity" evidence="1">
    <location>
        <begin position="139"/>
        <end position="158"/>
    </location>
</feature>
<protein>
    <submittedName>
        <fullName evidence="2">Uncharacterized protein</fullName>
    </submittedName>
</protein>
<reference evidence="2" key="1">
    <citation type="submission" date="2015-04" db="UniProtKB">
        <authorList>
            <consortium name="EnsemblPlants"/>
        </authorList>
    </citation>
    <scope>IDENTIFICATION</scope>
    <source>
        <strain evidence="2">SL10</strain>
    </source>
</reference>